<evidence type="ECO:0000313" key="1">
    <source>
        <dbReference type="EMBL" id="ADZ72381.1"/>
    </source>
</evidence>
<sequence length="162" mass="17868">MTSTPDRKRSSPLTRLLLVSLAANLFLAGWVLGGVANRPPRPPFPPDILRDVEMRLEPRLTAAGMERVRATLATVAAEMERSGAAGSSFAEQVAASLRRQPFDEADFRDVVRSAIDRRTAMDLAMLDTVVDLMRDIDPVDRAAFADVIEQLHALRPPPPVRR</sequence>
<dbReference type="KEGG" id="pgv:SL003B_3961"/>
<dbReference type="OrthoDB" id="7876971at2"/>
<dbReference type="Proteomes" id="UP000008130">
    <property type="component" value="Chromosome"/>
</dbReference>
<gene>
    <name evidence="1" type="ordered locus">SL003B_3961</name>
</gene>
<name>F2J617_POLGS</name>
<evidence type="ECO:0008006" key="3">
    <source>
        <dbReference type="Google" id="ProtNLM"/>
    </source>
</evidence>
<proteinExistence type="predicted"/>
<dbReference type="EMBL" id="CP002568">
    <property type="protein sequence ID" value="ADZ72381.1"/>
    <property type="molecule type" value="Genomic_DNA"/>
</dbReference>
<dbReference type="Pfam" id="PF13801">
    <property type="entry name" value="Metal_resist"/>
    <property type="match status" value="1"/>
</dbReference>
<dbReference type="InterPro" id="IPR025961">
    <property type="entry name" value="Metal_resist"/>
</dbReference>
<organism evidence="1 2">
    <name type="scientific">Polymorphum gilvum (strain LMG 25793 / CGMCC 1.9160 / SL003B-26A1)</name>
    <dbReference type="NCBI Taxonomy" id="991905"/>
    <lineage>
        <taxon>Bacteria</taxon>
        <taxon>Pseudomonadati</taxon>
        <taxon>Pseudomonadota</taxon>
        <taxon>Alphaproteobacteria</taxon>
        <taxon>Rhodobacterales</taxon>
        <taxon>Paracoccaceae</taxon>
        <taxon>Polymorphum</taxon>
    </lineage>
</organism>
<evidence type="ECO:0000313" key="2">
    <source>
        <dbReference type="Proteomes" id="UP000008130"/>
    </source>
</evidence>
<keyword evidence="2" id="KW-1185">Reference proteome</keyword>
<protein>
    <recommendedName>
        <fullName evidence="3">Periplasmic heavy metal sensor</fullName>
    </recommendedName>
</protein>
<reference evidence="1 2" key="1">
    <citation type="journal article" date="2011" name="J. Bacteriol.">
        <title>Complete genome sequence of Polymorphum gilvum SL003B-26A1T, a crude oil-degrading bacterium from oil-polluted saline soil.</title>
        <authorList>
            <person name="Li S.G."/>
            <person name="Tang Y.Q."/>
            <person name="Nie Y."/>
            <person name="Cai M."/>
            <person name="Wu X.L."/>
        </authorList>
    </citation>
    <scope>NUCLEOTIDE SEQUENCE [LARGE SCALE GENOMIC DNA]</scope>
    <source>
        <strain evidence="2">LMG 25793 / CGMCC 1.9160 / SL003B-26A1</strain>
    </source>
</reference>
<dbReference type="AlphaFoldDB" id="F2J617"/>
<dbReference type="STRING" id="991905.SL003B_3961"/>
<accession>F2J617</accession>
<dbReference type="HOGENOM" id="CLU_1633864_0_0_5"/>
<dbReference type="RefSeq" id="WP_013654690.1">
    <property type="nucleotide sequence ID" value="NC_015259.1"/>
</dbReference>